<keyword evidence="6 8" id="KW-0472">Membrane</keyword>
<keyword evidence="2 8" id="KW-0997">Cell inner membrane</keyword>
<organism evidence="12 13">
    <name type="scientific">Thalassolituus maritimus</name>
    <dbReference type="NCBI Taxonomy" id="484498"/>
    <lineage>
        <taxon>Bacteria</taxon>
        <taxon>Pseudomonadati</taxon>
        <taxon>Pseudomonadota</taxon>
        <taxon>Gammaproteobacteria</taxon>
        <taxon>Oceanospirillales</taxon>
        <taxon>Oceanospirillaceae</taxon>
        <taxon>Thalassolituus</taxon>
    </lineage>
</organism>
<feature type="compositionally biased region" description="Acidic residues" evidence="10">
    <location>
        <begin position="223"/>
        <end position="234"/>
    </location>
</feature>
<dbReference type="HAMAP" id="MF_00509">
    <property type="entry name" value="ZipA"/>
    <property type="match status" value="1"/>
</dbReference>
<dbReference type="InterPro" id="IPR036765">
    <property type="entry name" value="ZipA_FtsZ-bd_C_sf"/>
</dbReference>
<feature type="transmembrane region" description="Helical" evidence="8">
    <location>
        <begin position="6"/>
        <end position="25"/>
    </location>
</feature>
<keyword evidence="7 8" id="KW-0131">Cell cycle</keyword>
<feature type="compositionally biased region" description="Acidic residues" evidence="10">
    <location>
        <begin position="241"/>
        <end position="257"/>
    </location>
</feature>
<keyword evidence="5 8" id="KW-1133">Transmembrane helix</keyword>
<comment type="subunit">
    <text evidence="8">Interacts with FtsZ via their C-terminal domains.</text>
</comment>
<evidence type="ECO:0000313" key="13">
    <source>
        <dbReference type="Proteomes" id="UP001481413"/>
    </source>
</evidence>
<evidence type="ECO:0000256" key="6">
    <source>
        <dbReference type="ARBA" id="ARBA00023136"/>
    </source>
</evidence>
<evidence type="ECO:0000256" key="3">
    <source>
        <dbReference type="ARBA" id="ARBA00022618"/>
    </source>
</evidence>
<evidence type="ECO:0000259" key="11">
    <source>
        <dbReference type="SMART" id="SM00771"/>
    </source>
</evidence>
<dbReference type="Gene3D" id="3.30.1400.10">
    <property type="entry name" value="ZipA, C-terminal FtsZ-binding domain"/>
    <property type="match status" value="1"/>
</dbReference>
<evidence type="ECO:0000256" key="8">
    <source>
        <dbReference type="HAMAP-Rule" id="MF_00509"/>
    </source>
</evidence>
<evidence type="ECO:0000256" key="5">
    <source>
        <dbReference type="ARBA" id="ARBA00022989"/>
    </source>
</evidence>
<evidence type="ECO:0000256" key="10">
    <source>
        <dbReference type="SAM" id="MobiDB-lite"/>
    </source>
</evidence>
<dbReference type="PANTHER" id="PTHR38685">
    <property type="entry name" value="CELL DIVISION PROTEIN ZIPA"/>
    <property type="match status" value="1"/>
</dbReference>
<name>A0ABP9ZV18_9GAMM</name>
<protein>
    <recommendedName>
        <fullName evidence="8 9">Cell division protein ZipA</fullName>
    </recommendedName>
</protein>
<dbReference type="InterPro" id="IPR011919">
    <property type="entry name" value="Cell_div_ZipA"/>
</dbReference>
<evidence type="ECO:0000256" key="4">
    <source>
        <dbReference type="ARBA" id="ARBA00022692"/>
    </source>
</evidence>
<keyword evidence="4 8" id="KW-0812">Transmembrane</keyword>
<comment type="similarity">
    <text evidence="8 9">Belongs to the ZipA family.</text>
</comment>
<comment type="caution">
    <text evidence="12">The sequence shown here is derived from an EMBL/GenBank/DDBJ whole genome shotgun (WGS) entry which is preliminary data.</text>
</comment>
<evidence type="ECO:0000256" key="9">
    <source>
        <dbReference type="RuleBase" id="RU003612"/>
    </source>
</evidence>
<dbReference type="RefSeq" id="WP_353292899.1">
    <property type="nucleotide sequence ID" value="NZ_BAABWH010000001.1"/>
</dbReference>
<evidence type="ECO:0000313" key="12">
    <source>
        <dbReference type="EMBL" id="GAA6143947.1"/>
    </source>
</evidence>
<dbReference type="SMART" id="SM00771">
    <property type="entry name" value="ZipA_C"/>
    <property type="match status" value="1"/>
</dbReference>
<dbReference type="InterPro" id="IPR007449">
    <property type="entry name" value="ZipA_FtsZ-bd_C"/>
</dbReference>
<evidence type="ECO:0000256" key="2">
    <source>
        <dbReference type="ARBA" id="ARBA00022519"/>
    </source>
</evidence>
<accession>A0ABP9ZV18</accession>
<evidence type="ECO:0000256" key="7">
    <source>
        <dbReference type="ARBA" id="ARBA00023306"/>
    </source>
</evidence>
<sequence length="423" mass="47124">MEWSWRTILILIGLIAIAAIMIDGFRRMKRARAEALKFDLQPGADDLIDDDYNPELPGSVRVVSGSEQAESMERREPSFGGDTSFEAEEPCTSEPSQPDSSQSESEQAEPAQPDTTTAETLFSNEVEEDIPEPLVSAEVAEQKAEPVAVQVTEEKPLRPAVIPTAKPVDLDEKVPVLLDVEEFGHEGIISAPRVVKEEREVPSSQQTSEPVEKGETTATPDEYITEQVEEPEEINDPHLEEEVEASLEEESSAEDDTTPLPVNYAGNNAEVLADRPVPSLVLVIHALAKDHSGFSGHQLLHFFNSCDLRYGEKDIFHRFEEADGQGRIQFSVAQIENPGTFNPAHMSEQRFRGLSFFMSLPGAKRPLEAYEAMSEMAMAVARNLKADVLDESHSAMTPQTMEHERQQILEYERQQRLAAKKRQ</sequence>
<dbReference type="PANTHER" id="PTHR38685:SF1">
    <property type="entry name" value="CELL DIVISION PROTEIN ZIPA"/>
    <property type="match status" value="1"/>
</dbReference>
<dbReference type="SUPFAM" id="SSF64383">
    <property type="entry name" value="Cell-division protein ZipA, C-terminal domain"/>
    <property type="match status" value="1"/>
</dbReference>
<comment type="function">
    <text evidence="8 9">Essential cell division protein that stabilizes the FtsZ protofilaments by cross-linking them and that serves as a cytoplasmic membrane anchor for the Z ring. Also required for the recruitment to the septal ring of downstream cell division proteins.</text>
</comment>
<feature type="compositionally biased region" description="Low complexity" evidence="10">
    <location>
        <begin position="93"/>
        <end position="113"/>
    </location>
</feature>
<feature type="domain" description="ZipA C-terminal FtsZ-binding" evidence="11">
    <location>
        <begin position="278"/>
        <end position="408"/>
    </location>
</feature>
<comment type="subcellular location">
    <subcellularLocation>
        <location evidence="8">Cell inner membrane</location>
        <topology evidence="8">Single-pass type I membrane protein</topology>
    </subcellularLocation>
    <text evidence="8">Localizes to the Z ring in an FtsZ-dependent manner.</text>
</comment>
<feature type="region of interest" description="Disordered" evidence="10">
    <location>
        <begin position="43"/>
        <end position="116"/>
    </location>
</feature>
<keyword evidence="1 8" id="KW-1003">Cell membrane</keyword>
<dbReference type="Pfam" id="PF04354">
    <property type="entry name" value="ZipA_C"/>
    <property type="match status" value="1"/>
</dbReference>
<proteinExistence type="inferred from homology"/>
<evidence type="ECO:0000256" key="1">
    <source>
        <dbReference type="ARBA" id="ARBA00022475"/>
    </source>
</evidence>
<keyword evidence="13" id="KW-1185">Reference proteome</keyword>
<dbReference type="Proteomes" id="UP001481413">
    <property type="component" value="Unassembled WGS sequence"/>
</dbReference>
<reference evidence="12 13" key="1">
    <citation type="submission" date="2024-04" db="EMBL/GenBank/DDBJ databases">
        <title>Draft genome sequence of Thalassolituus maritimus NBRC 116585.</title>
        <authorList>
            <person name="Miyakawa T."/>
            <person name="Kusuya Y."/>
            <person name="Miura T."/>
        </authorList>
    </citation>
    <scope>NUCLEOTIDE SEQUENCE [LARGE SCALE GENOMIC DNA]</scope>
    <source>
        <strain evidence="12 13">5NW40-0001</strain>
    </source>
</reference>
<gene>
    <name evidence="8" type="primary">zipA</name>
    <name evidence="12" type="ORF">NBRC116585_00640</name>
</gene>
<dbReference type="EMBL" id="BAABWH010000001">
    <property type="protein sequence ID" value="GAA6143947.1"/>
    <property type="molecule type" value="Genomic_DNA"/>
</dbReference>
<keyword evidence="3 8" id="KW-0132">Cell division</keyword>
<feature type="region of interest" description="Disordered" evidence="10">
    <location>
        <begin position="195"/>
        <end position="264"/>
    </location>
</feature>